<dbReference type="AlphaFoldDB" id="A0A8R7UFW1"/>
<dbReference type="EnsemblPlants" id="TuG1812G0500002391.01.T01">
    <property type="protein sequence ID" value="TuG1812G0500002391.01.T01"/>
    <property type="gene ID" value="TuG1812G0500002391.01"/>
</dbReference>
<accession>A0A8R7UFW1</accession>
<dbReference type="Gramene" id="TuG1812G0500002391.01.T01">
    <property type="protein sequence ID" value="TuG1812G0500002391.01.T01"/>
    <property type="gene ID" value="TuG1812G0500002391.01"/>
</dbReference>
<proteinExistence type="predicted"/>
<dbReference type="Proteomes" id="UP000015106">
    <property type="component" value="Chromosome 5"/>
</dbReference>
<name>A0A8R7UFW1_TRIUA</name>
<reference evidence="1" key="3">
    <citation type="submission" date="2022-06" db="UniProtKB">
        <authorList>
            <consortium name="EnsemblPlants"/>
        </authorList>
    </citation>
    <scope>IDENTIFICATION</scope>
</reference>
<protein>
    <submittedName>
        <fullName evidence="1">Uncharacterized protein</fullName>
    </submittedName>
</protein>
<evidence type="ECO:0000313" key="2">
    <source>
        <dbReference type="Proteomes" id="UP000015106"/>
    </source>
</evidence>
<reference evidence="2" key="1">
    <citation type="journal article" date="2013" name="Nature">
        <title>Draft genome of the wheat A-genome progenitor Triticum urartu.</title>
        <authorList>
            <person name="Ling H.Q."/>
            <person name="Zhao S."/>
            <person name="Liu D."/>
            <person name="Wang J."/>
            <person name="Sun H."/>
            <person name="Zhang C."/>
            <person name="Fan H."/>
            <person name="Li D."/>
            <person name="Dong L."/>
            <person name="Tao Y."/>
            <person name="Gao C."/>
            <person name="Wu H."/>
            <person name="Li Y."/>
            <person name="Cui Y."/>
            <person name="Guo X."/>
            <person name="Zheng S."/>
            <person name="Wang B."/>
            <person name="Yu K."/>
            <person name="Liang Q."/>
            <person name="Yang W."/>
            <person name="Lou X."/>
            <person name="Chen J."/>
            <person name="Feng M."/>
            <person name="Jian J."/>
            <person name="Zhang X."/>
            <person name="Luo G."/>
            <person name="Jiang Y."/>
            <person name="Liu J."/>
            <person name="Wang Z."/>
            <person name="Sha Y."/>
            <person name="Zhang B."/>
            <person name="Wu H."/>
            <person name="Tang D."/>
            <person name="Shen Q."/>
            <person name="Xue P."/>
            <person name="Zou S."/>
            <person name="Wang X."/>
            <person name="Liu X."/>
            <person name="Wang F."/>
            <person name="Yang Y."/>
            <person name="An X."/>
            <person name="Dong Z."/>
            <person name="Zhang K."/>
            <person name="Zhang X."/>
            <person name="Luo M.C."/>
            <person name="Dvorak J."/>
            <person name="Tong Y."/>
            <person name="Wang J."/>
            <person name="Yang H."/>
            <person name="Li Z."/>
            <person name="Wang D."/>
            <person name="Zhang A."/>
            <person name="Wang J."/>
        </authorList>
    </citation>
    <scope>NUCLEOTIDE SEQUENCE</scope>
    <source>
        <strain evidence="2">cv. G1812</strain>
    </source>
</reference>
<keyword evidence="2" id="KW-1185">Reference proteome</keyword>
<evidence type="ECO:0000313" key="1">
    <source>
        <dbReference type="EnsemblPlants" id="TuG1812G0500002391.01.T01"/>
    </source>
</evidence>
<organism evidence="1 2">
    <name type="scientific">Triticum urartu</name>
    <name type="common">Red wild einkorn</name>
    <name type="synonym">Crithodium urartu</name>
    <dbReference type="NCBI Taxonomy" id="4572"/>
    <lineage>
        <taxon>Eukaryota</taxon>
        <taxon>Viridiplantae</taxon>
        <taxon>Streptophyta</taxon>
        <taxon>Embryophyta</taxon>
        <taxon>Tracheophyta</taxon>
        <taxon>Spermatophyta</taxon>
        <taxon>Magnoliopsida</taxon>
        <taxon>Liliopsida</taxon>
        <taxon>Poales</taxon>
        <taxon>Poaceae</taxon>
        <taxon>BOP clade</taxon>
        <taxon>Pooideae</taxon>
        <taxon>Triticodae</taxon>
        <taxon>Triticeae</taxon>
        <taxon>Triticinae</taxon>
        <taxon>Triticum</taxon>
    </lineage>
</organism>
<reference evidence="1" key="2">
    <citation type="submission" date="2018-03" db="EMBL/GenBank/DDBJ databases">
        <title>The Triticum urartu genome reveals the dynamic nature of wheat genome evolution.</title>
        <authorList>
            <person name="Ling H."/>
            <person name="Ma B."/>
            <person name="Shi X."/>
            <person name="Liu H."/>
            <person name="Dong L."/>
            <person name="Sun H."/>
            <person name="Cao Y."/>
            <person name="Gao Q."/>
            <person name="Zheng S."/>
            <person name="Li Y."/>
            <person name="Yu Y."/>
            <person name="Du H."/>
            <person name="Qi M."/>
            <person name="Li Y."/>
            <person name="Yu H."/>
            <person name="Cui Y."/>
            <person name="Wang N."/>
            <person name="Chen C."/>
            <person name="Wu H."/>
            <person name="Zhao Y."/>
            <person name="Zhang J."/>
            <person name="Li Y."/>
            <person name="Zhou W."/>
            <person name="Zhang B."/>
            <person name="Hu W."/>
            <person name="Eijk M."/>
            <person name="Tang J."/>
            <person name="Witsenboer H."/>
            <person name="Zhao S."/>
            <person name="Li Z."/>
            <person name="Zhang A."/>
            <person name="Wang D."/>
            <person name="Liang C."/>
        </authorList>
    </citation>
    <scope>NUCLEOTIDE SEQUENCE [LARGE SCALE GENOMIC DNA]</scope>
    <source>
        <strain evidence="1">cv. G1812</strain>
    </source>
</reference>
<sequence length="71" mass="7834">SASYATASPFLRPASRRLEVEEGARGERMDKFAGHPVIPCLSWMSSLRARISVLARVPAEWSPSPSSLFRC</sequence>